<comment type="caution">
    <text evidence="8">The sequence shown here is derived from an EMBL/GenBank/DDBJ whole genome shotgun (WGS) entry which is preliminary data.</text>
</comment>
<dbReference type="GO" id="GO:0043565">
    <property type="term" value="F:sequence-specific DNA binding"/>
    <property type="evidence" value="ECO:0007669"/>
    <property type="project" value="InterPro"/>
</dbReference>
<dbReference type="OrthoDB" id="2447880at2759"/>
<keyword evidence="5" id="KW-0804">Transcription</keyword>
<keyword evidence="4" id="KW-0010">Activator</keyword>
<dbReference type="GO" id="GO:0003700">
    <property type="term" value="F:DNA-binding transcription factor activity"/>
    <property type="evidence" value="ECO:0007669"/>
    <property type="project" value="InterPro"/>
</dbReference>
<evidence type="ECO:0000256" key="1">
    <source>
        <dbReference type="ARBA" id="ARBA00001947"/>
    </source>
</evidence>
<dbReference type="SUPFAM" id="SSF57884">
    <property type="entry name" value="Ada DNA repair protein, N-terminal domain (N-Ada 10)"/>
    <property type="match status" value="1"/>
</dbReference>
<keyword evidence="2" id="KW-0489">Methyltransferase</keyword>
<feature type="domain" description="HTH araC/xylS-type" evidence="7">
    <location>
        <begin position="84"/>
        <end position="133"/>
    </location>
</feature>
<dbReference type="GO" id="GO:0008168">
    <property type="term" value="F:methyltransferase activity"/>
    <property type="evidence" value="ECO:0007669"/>
    <property type="project" value="UniProtKB-KW"/>
</dbReference>
<dbReference type="PROSITE" id="PS01124">
    <property type="entry name" value="HTH_ARAC_FAMILY_2"/>
    <property type="match status" value="1"/>
</dbReference>
<feature type="region of interest" description="Disordered" evidence="6">
    <location>
        <begin position="204"/>
        <end position="230"/>
    </location>
</feature>
<dbReference type="InterPro" id="IPR004026">
    <property type="entry name" value="Ada_DNA_repair_Zn-bd"/>
</dbReference>
<evidence type="ECO:0000256" key="3">
    <source>
        <dbReference type="ARBA" id="ARBA00023015"/>
    </source>
</evidence>
<evidence type="ECO:0000256" key="2">
    <source>
        <dbReference type="ARBA" id="ARBA00022603"/>
    </source>
</evidence>
<name>A0A8H7JBT1_9PLEO</name>
<dbReference type="Pfam" id="PF02805">
    <property type="entry name" value="Ada_Zn_binding"/>
    <property type="match status" value="1"/>
</dbReference>
<dbReference type="InterPro" id="IPR035451">
    <property type="entry name" value="Ada-like_dom_sf"/>
</dbReference>
<proteinExistence type="predicted"/>
<evidence type="ECO:0000259" key="7">
    <source>
        <dbReference type="PROSITE" id="PS01124"/>
    </source>
</evidence>
<evidence type="ECO:0000313" key="9">
    <source>
        <dbReference type="Proteomes" id="UP000651452"/>
    </source>
</evidence>
<keyword evidence="9" id="KW-1185">Reference proteome</keyword>
<dbReference type="InterPro" id="IPR018060">
    <property type="entry name" value="HTH_AraC"/>
</dbReference>
<evidence type="ECO:0000256" key="4">
    <source>
        <dbReference type="ARBA" id="ARBA00023159"/>
    </source>
</evidence>
<organism evidence="8 9">
    <name type="scientific">Ascochyta lentis</name>
    <dbReference type="NCBI Taxonomy" id="205686"/>
    <lineage>
        <taxon>Eukaryota</taxon>
        <taxon>Fungi</taxon>
        <taxon>Dikarya</taxon>
        <taxon>Ascomycota</taxon>
        <taxon>Pezizomycotina</taxon>
        <taxon>Dothideomycetes</taxon>
        <taxon>Pleosporomycetidae</taxon>
        <taxon>Pleosporales</taxon>
        <taxon>Pleosporineae</taxon>
        <taxon>Didymellaceae</taxon>
        <taxon>Ascochyta</taxon>
    </lineage>
</organism>
<protein>
    <recommendedName>
        <fullName evidence="7">HTH araC/xylS-type domain-containing protein</fullName>
    </recommendedName>
</protein>
<dbReference type="GO" id="GO:0032259">
    <property type="term" value="P:methylation"/>
    <property type="evidence" value="ECO:0007669"/>
    <property type="project" value="UniProtKB-KW"/>
</dbReference>
<reference evidence="8" key="2">
    <citation type="submission" date="2020-09" db="EMBL/GenBank/DDBJ databases">
        <title>Reference genome assembly for Australian Ascochyta lentis isolate Al4.</title>
        <authorList>
            <person name="Lee R.C."/>
            <person name="Farfan-Caceres L.M."/>
            <person name="Debler J.W."/>
            <person name="Williams A.H."/>
            <person name="Henares B.M."/>
        </authorList>
    </citation>
    <scope>NUCLEOTIDE SEQUENCE</scope>
    <source>
        <strain evidence="8">Al4</strain>
    </source>
</reference>
<dbReference type="Proteomes" id="UP000651452">
    <property type="component" value="Unassembled WGS sequence"/>
</dbReference>
<keyword evidence="2" id="KW-0808">Transferase</keyword>
<dbReference type="AlphaFoldDB" id="A0A8H7JBT1"/>
<dbReference type="GO" id="GO:0006281">
    <property type="term" value="P:DNA repair"/>
    <property type="evidence" value="ECO:0007669"/>
    <property type="project" value="InterPro"/>
</dbReference>
<dbReference type="Gene3D" id="3.40.10.10">
    <property type="entry name" value="DNA Methylphosphotriester Repair Domain"/>
    <property type="match status" value="1"/>
</dbReference>
<dbReference type="SUPFAM" id="SSF46689">
    <property type="entry name" value="Homeodomain-like"/>
    <property type="match status" value="1"/>
</dbReference>
<evidence type="ECO:0000256" key="6">
    <source>
        <dbReference type="SAM" id="MobiDB-lite"/>
    </source>
</evidence>
<evidence type="ECO:0000313" key="8">
    <source>
        <dbReference type="EMBL" id="KAF9699446.1"/>
    </source>
</evidence>
<dbReference type="InterPro" id="IPR009057">
    <property type="entry name" value="Homeodomain-like_sf"/>
</dbReference>
<reference evidence="8" key="1">
    <citation type="submission" date="2018-12" db="EMBL/GenBank/DDBJ databases">
        <authorList>
            <person name="Syme R.A."/>
            <person name="Farfan-Caceres L."/>
            <person name="Lichtenzveig J."/>
        </authorList>
    </citation>
    <scope>NUCLEOTIDE SEQUENCE</scope>
    <source>
        <strain evidence="8">Al4</strain>
    </source>
</reference>
<sequence length="299" mass="32909">MSYTTDAQRWRALSTRDPNANGHFFYSVKSTQIYCRPTCPARLARRANITFQKTIAEAEALGFRACKRCKPNVENTDPQDKAVAKAMDFIEHAARKGEAKALKLHDLAKKVGLTPRYFHKIFKDKTGTTPREYTNIVAAQHTTPSPTSGSESSPLNLEAFDWDTFDISELAEYQFDSSASLGDDFMAQAAQIAAAGFSEASQDRSSLQPWARGSSELDNSDTDSTLSSEQLPGLSGLEMALLDFGQYQNTKPMPVDPAFDFDFNMAILLQSDIASAEFALDMTQDFNVSNVPTVLSPLG</sequence>
<feature type="compositionally biased region" description="Low complexity" evidence="6">
    <location>
        <begin position="214"/>
        <end position="229"/>
    </location>
</feature>
<evidence type="ECO:0000256" key="5">
    <source>
        <dbReference type="ARBA" id="ARBA00023163"/>
    </source>
</evidence>
<keyword evidence="3" id="KW-0805">Transcription regulation</keyword>
<gene>
    <name evidence="8" type="ORF">EKO04_002445</name>
</gene>
<accession>A0A8H7JBT1</accession>
<dbReference type="Gene3D" id="1.10.10.60">
    <property type="entry name" value="Homeodomain-like"/>
    <property type="match status" value="1"/>
</dbReference>
<dbReference type="EMBL" id="RZGK01000004">
    <property type="protein sequence ID" value="KAF9699446.1"/>
    <property type="molecule type" value="Genomic_DNA"/>
</dbReference>
<comment type="cofactor">
    <cofactor evidence="1">
        <name>Zn(2+)</name>
        <dbReference type="ChEBI" id="CHEBI:29105"/>
    </cofactor>
</comment>
<dbReference type="GO" id="GO:0008270">
    <property type="term" value="F:zinc ion binding"/>
    <property type="evidence" value="ECO:0007669"/>
    <property type="project" value="InterPro"/>
</dbReference>